<dbReference type="PANTHER" id="PTHR11237:SF4">
    <property type="entry name" value="5-DEMETHOXYUBIQUINONE HYDROXYLASE, MITOCHONDRIAL"/>
    <property type="match status" value="1"/>
</dbReference>
<evidence type="ECO:0008006" key="9">
    <source>
        <dbReference type="Google" id="ProtNLM"/>
    </source>
</evidence>
<evidence type="ECO:0000256" key="5">
    <source>
        <dbReference type="ARBA" id="ARBA00023004"/>
    </source>
</evidence>
<keyword evidence="6" id="KW-0503">Monooxygenase</keyword>
<evidence type="ECO:0000256" key="3">
    <source>
        <dbReference type="ARBA" id="ARBA00022723"/>
    </source>
</evidence>
<evidence type="ECO:0000256" key="4">
    <source>
        <dbReference type="ARBA" id="ARBA00023002"/>
    </source>
</evidence>
<dbReference type="EMBL" id="HBIU01038385">
    <property type="protein sequence ID" value="CAE0638764.1"/>
    <property type="molecule type" value="Transcribed_RNA"/>
</dbReference>
<dbReference type="Pfam" id="PF03232">
    <property type="entry name" value="COQ7"/>
    <property type="match status" value="1"/>
</dbReference>
<dbReference type="SUPFAM" id="SSF47240">
    <property type="entry name" value="Ferritin-like"/>
    <property type="match status" value="1"/>
</dbReference>
<evidence type="ECO:0000313" key="8">
    <source>
        <dbReference type="EMBL" id="CAE0638764.1"/>
    </source>
</evidence>
<dbReference type="GO" id="GO:0008682">
    <property type="term" value="F:3-demethoxyubiquinol 3-hydroxylase activity"/>
    <property type="evidence" value="ECO:0007669"/>
    <property type="project" value="TreeGrafter"/>
</dbReference>
<dbReference type="AlphaFoldDB" id="A0A6S9FEA5"/>
<evidence type="ECO:0000256" key="6">
    <source>
        <dbReference type="ARBA" id="ARBA00023033"/>
    </source>
</evidence>
<keyword evidence="2" id="KW-0831">Ubiquinone biosynthesis</keyword>
<evidence type="ECO:0000256" key="1">
    <source>
        <dbReference type="ARBA" id="ARBA00004749"/>
    </source>
</evidence>
<reference evidence="8" key="1">
    <citation type="submission" date="2021-01" db="EMBL/GenBank/DDBJ databases">
        <authorList>
            <person name="Corre E."/>
            <person name="Pelletier E."/>
            <person name="Niang G."/>
            <person name="Scheremetjew M."/>
            <person name="Finn R."/>
            <person name="Kale V."/>
            <person name="Holt S."/>
            <person name="Cochrane G."/>
            <person name="Meng A."/>
            <person name="Brown T."/>
            <person name="Cohen L."/>
        </authorList>
    </citation>
    <scope>NUCLEOTIDE SEQUENCE</scope>
    <source>
        <strain evidence="8">CCMP3107</strain>
    </source>
</reference>
<gene>
    <name evidence="8" type="ORF">HAKA00212_LOCUS17549</name>
</gene>
<dbReference type="InterPro" id="IPR011566">
    <property type="entry name" value="Ubq_synth_Coq7"/>
</dbReference>
<dbReference type="CDD" id="cd01042">
    <property type="entry name" value="DMQH"/>
    <property type="match status" value="1"/>
</dbReference>
<accession>A0A6S9FEA5</accession>
<dbReference type="InterPro" id="IPR009078">
    <property type="entry name" value="Ferritin-like_SF"/>
</dbReference>
<comment type="pathway">
    <text evidence="1">Cofactor biosynthesis; ubiquinone biosynthesis.</text>
</comment>
<sequence length="287" mass="31142">MSMISCAHFGGSRAWSRSTKHGLQLRMLFSVAHSPFSASSKYHGIVAAHLPAAQLRLLAPPHRTFKTTRPALLPSHSPTASDPPPNAEGLFDWAALEREKREVWGADPGTVAALRSDHAGETGAVWIYRGAAWALARRSGGTPAARRFVAEHLATEAGHLALMERLLEEGQRSRLLPLWRAAGFGLGALPALVSEAALFCTVEAVETFVEEHYLEHLLPLEAGGRCPELCRLLRRCCEEEVHHRDDAARRWGGGGEGGGGRRPWYAALWFAVVAGGSRAAVAVCRRI</sequence>
<keyword evidence="4" id="KW-0560">Oxidoreductase</keyword>
<evidence type="ECO:0000256" key="7">
    <source>
        <dbReference type="ARBA" id="ARBA00023136"/>
    </source>
</evidence>
<keyword evidence="5" id="KW-0408">Iron</keyword>
<protein>
    <recommendedName>
        <fullName evidence="9">Ubiquinone biosynthesis protein COQ7</fullName>
    </recommendedName>
</protein>
<dbReference type="PANTHER" id="PTHR11237">
    <property type="entry name" value="COENZYME Q10 BIOSYNTHESIS PROTEIN 7"/>
    <property type="match status" value="1"/>
</dbReference>
<dbReference type="GO" id="GO:0006744">
    <property type="term" value="P:ubiquinone biosynthetic process"/>
    <property type="evidence" value="ECO:0007669"/>
    <property type="project" value="UniProtKB-KW"/>
</dbReference>
<dbReference type="GO" id="GO:0046872">
    <property type="term" value="F:metal ion binding"/>
    <property type="evidence" value="ECO:0007669"/>
    <property type="project" value="UniProtKB-KW"/>
</dbReference>
<proteinExistence type="predicted"/>
<keyword evidence="3" id="KW-0479">Metal-binding</keyword>
<dbReference type="GO" id="GO:0005743">
    <property type="term" value="C:mitochondrial inner membrane"/>
    <property type="evidence" value="ECO:0007669"/>
    <property type="project" value="TreeGrafter"/>
</dbReference>
<evidence type="ECO:0000256" key="2">
    <source>
        <dbReference type="ARBA" id="ARBA00022688"/>
    </source>
</evidence>
<name>A0A6S9FEA5_HETAK</name>
<keyword evidence="7" id="KW-0472">Membrane</keyword>
<organism evidence="8">
    <name type="scientific">Heterosigma akashiwo</name>
    <name type="common">Chromophytic alga</name>
    <name type="synonym">Heterosigma carterae</name>
    <dbReference type="NCBI Taxonomy" id="2829"/>
    <lineage>
        <taxon>Eukaryota</taxon>
        <taxon>Sar</taxon>
        <taxon>Stramenopiles</taxon>
        <taxon>Ochrophyta</taxon>
        <taxon>Raphidophyceae</taxon>
        <taxon>Chattonellales</taxon>
        <taxon>Chattonellaceae</taxon>
        <taxon>Heterosigma</taxon>
    </lineage>
</organism>